<comment type="caution">
    <text evidence="1">The sequence shown here is derived from an EMBL/GenBank/DDBJ whole genome shotgun (WGS) entry which is preliminary data.</text>
</comment>
<evidence type="ECO:0000313" key="1">
    <source>
        <dbReference type="EMBL" id="KAL1531048.1"/>
    </source>
</evidence>
<evidence type="ECO:0000313" key="2">
    <source>
        <dbReference type="Proteomes" id="UP001567538"/>
    </source>
</evidence>
<keyword evidence="2" id="KW-1185">Reference proteome</keyword>
<dbReference type="Proteomes" id="UP001567538">
    <property type="component" value="Unassembled WGS sequence"/>
</dbReference>
<dbReference type="EMBL" id="JBEAFC010000015">
    <property type="protein sequence ID" value="KAL1531048.1"/>
    <property type="molecule type" value="Genomic_DNA"/>
</dbReference>
<gene>
    <name evidence="1" type="ORF">AAHA92_33770</name>
</gene>
<dbReference type="InterPro" id="IPR036691">
    <property type="entry name" value="Endo/exonu/phosph_ase_sf"/>
</dbReference>
<organism evidence="1 2">
    <name type="scientific">Salvia divinorum</name>
    <name type="common">Maria pastora</name>
    <name type="synonym">Diviner's sage</name>
    <dbReference type="NCBI Taxonomy" id="28513"/>
    <lineage>
        <taxon>Eukaryota</taxon>
        <taxon>Viridiplantae</taxon>
        <taxon>Streptophyta</taxon>
        <taxon>Embryophyta</taxon>
        <taxon>Tracheophyta</taxon>
        <taxon>Spermatophyta</taxon>
        <taxon>Magnoliopsida</taxon>
        <taxon>eudicotyledons</taxon>
        <taxon>Gunneridae</taxon>
        <taxon>Pentapetalae</taxon>
        <taxon>asterids</taxon>
        <taxon>lamiids</taxon>
        <taxon>Lamiales</taxon>
        <taxon>Lamiaceae</taxon>
        <taxon>Nepetoideae</taxon>
        <taxon>Mentheae</taxon>
        <taxon>Salviinae</taxon>
        <taxon>Salvia</taxon>
        <taxon>Salvia subgen. Calosphace</taxon>
    </lineage>
</organism>
<dbReference type="AlphaFoldDB" id="A0ABD1FK61"/>
<name>A0ABD1FK61_SALDI</name>
<proteinExistence type="predicted"/>
<reference evidence="1 2" key="1">
    <citation type="submission" date="2024-06" db="EMBL/GenBank/DDBJ databases">
        <title>A chromosome level genome sequence of Diviner's sage (Salvia divinorum).</title>
        <authorList>
            <person name="Ford S.A."/>
            <person name="Ro D.-K."/>
            <person name="Ness R.W."/>
            <person name="Phillips M.A."/>
        </authorList>
    </citation>
    <scope>NUCLEOTIDE SEQUENCE [LARGE SCALE GENOMIC DNA]</scope>
    <source>
        <strain evidence="1">SAF-2024a</strain>
        <tissue evidence="1">Leaf</tissue>
    </source>
</reference>
<dbReference type="SUPFAM" id="SSF56219">
    <property type="entry name" value="DNase I-like"/>
    <property type="match status" value="1"/>
</dbReference>
<protein>
    <submittedName>
        <fullName evidence="1">Uncharacterized protein</fullName>
    </submittedName>
</protein>
<dbReference type="PANTHER" id="PTHR33710">
    <property type="entry name" value="BNAC02G09200D PROTEIN"/>
    <property type="match status" value="1"/>
</dbReference>
<accession>A0ABD1FK61</accession>
<sequence length="217" mass="25509">MTDFAEMVEDSRLMDPGFDGAQFTWANNTLVGRLDRVFINEAWLDVFEGIRVNNLARVASVHGPVLMRCKLPFSRNRGSAFRFHNMWIRHPGFLPLVREEWERPTEETGLLKLQQKLARLKKALKGWNKDVFGNIQANLREAEEAVNVENPTSSNRTEINKLIAQYILLLKMEEDFWRQKATIRWLSEGDQNTKFYQSWVRQKRTRLHISIVFDRMG</sequence>
<dbReference type="PANTHER" id="PTHR33710:SF85">
    <property type="entry name" value="ENDONUCLEASE_EXONUCLEASE_PHOSPHATASE DOMAIN-CONTAINING PROTEIN"/>
    <property type="match status" value="1"/>
</dbReference>